<gene>
    <name evidence="1" type="ORF">DSM5745_07944</name>
</gene>
<dbReference type="InterPro" id="IPR049756">
    <property type="entry name" value="PlcA-like_dom"/>
</dbReference>
<protein>
    <submittedName>
        <fullName evidence="1">Uncharacterized protein</fullName>
    </submittedName>
</protein>
<accession>A0A3D8RFG2</accession>
<name>A0A3D8RFG2_9EURO</name>
<comment type="caution">
    <text evidence="1">The sequence shown here is derived from an EMBL/GenBank/DDBJ whole genome shotgun (WGS) entry which is preliminary data.</text>
</comment>
<organism evidence="1 2">
    <name type="scientific">Aspergillus mulundensis</name>
    <dbReference type="NCBI Taxonomy" id="1810919"/>
    <lineage>
        <taxon>Eukaryota</taxon>
        <taxon>Fungi</taxon>
        <taxon>Dikarya</taxon>
        <taxon>Ascomycota</taxon>
        <taxon>Pezizomycotina</taxon>
        <taxon>Eurotiomycetes</taxon>
        <taxon>Eurotiomycetidae</taxon>
        <taxon>Eurotiales</taxon>
        <taxon>Aspergillaceae</taxon>
        <taxon>Aspergillus</taxon>
        <taxon>Aspergillus subgen. Nidulantes</taxon>
    </lineage>
</organism>
<proteinExistence type="predicted"/>
<dbReference type="CDD" id="cd22893">
    <property type="entry name" value="PlcA-like"/>
    <property type="match status" value="1"/>
</dbReference>
<dbReference type="RefSeq" id="XP_026601992.1">
    <property type="nucleotide sequence ID" value="XM_026749960.1"/>
</dbReference>
<keyword evidence="2" id="KW-1185">Reference proteome</keyword>
<dbReference type="Proteomes" id="UP000256690">
    <property type="component" value="Unassembled WGS sequence"/>
</dbReference>
<evidence type="ECO:0000313" key="2">
    <source>
        <dbReference type="Proteomes" id="UP000256690"/>
    </source>
</evidence>
<sequence length="1077" mass="118867">MTDTNSSVPSFSMDEVEAALKDLLSAPVLRDGIAPATSILSSEFSKGVESFEAAEHEAIAKNLHLWEIWGHHCPASKTLETIHAGSQQPVALNFGRIIALAGDFYTNRTSNSPEAYTPICGRFFKSNESPMSRFRNAVESLRTDADGFLRKIWEMIGHEGDLIDAARRHGHSPASAFHSGQVPPHIHPDNCKLPDDAEWFMAMWRGIDKPLMSLYAWLAYTNADHFGDDAVMAYSIGHAIALRTAREAKTRKTPQEQAQGLHLAYIYEAFAAHYLTDLFSAGHLRAPRHLLHSSNSKLMASCMLSKLGIDLSKFDIKDIKKCITADAPEIPIWDIQQRYMHDDDCATGLLVKSRNGDEWIAYGDKQYFESKNAVNRARAEFCLQASIDEVYQVGFEGTDALDFKDDDAAWNTYKDSFAAIKYLPIPMLAVKSAPWTSLVGHDDMNKPAPLWMAGEADGKGRANDWSYRADLNDYSNLSRKPGVPSEVPGSFKGGPLPFIQYPVARQECIDIRDASFRGNDQFANQKSMDGLLSGGFLQIQTLPHPDATKGTCVNFWTPAIVDEDETFTIRNRVSNIRIPPSSGGAKSRPIFWHTTNTYAQGLEDVLLHGFYWTPAADGASASIAMCGNAFEDPTHGNTFEPGGRRRHYNFHHSWNLTLKAPSTDSPAVTVIATGLPPDAGYANLTRILVGGFLPYNTASPDYLTVTYISDNAAQLSAYNVEEKVHFTDEVQLPLPLYSHSKDFRPSSTGKKSLLLVHAERTADSKLSVNMWEARFSLLRNAEAKPTISSQTFHREFDADIDNPVAPSDYPVLVGDVLGCGSDQVVVVCGDFTAPTLRLFGHISASGAQGQETNTTMATLGRSKMSSPCDLRLVRPYMTALIANQGGSGLNVLQISQHASPSGDKYMVFHTYMRASSTSGNNAPNVENQDAIIWDTVKEVTVKDTLASSKSGQYFHIKFIQTTYDIQNKTRLHGILEVFSWYGVLGVRLFAAGKAGWDYELRGQQPYLGQTSIMAGPGCTGDWGSGILPWTSEDDWVDSCVFVPRSKDDLTVGRWGMAREDLGRELVAGWEVDKRPLR</sequence>
<dbReference type="AlphaFoldDB" id="A0A3D8RFG2"/>
<evidence type="ECO:0000313" key="1">
    <source>
        <dbReference type="EMBL" id="RDW72772.1"/>
    </source>
</evidence>
<dbReference type="OrthoDB" id="4330301at2759"/>
<reference evidence="1 2" key="1">
    <citation type="journal article" date="2018" name="IMA Fungus">
        <title>IMA Genome-F 9: Draft genome sequence of Annulohypoxylon stygium, Aspergillus mulundensis, Berkeleyomyces basicola (syn. Thielaviopsis basicola), Ceratocystis smalleyi, two Cercospora beticola strains, Coleophoma cylindrospora, Fusarium fracticaudum, Phialophora cf. hyalina, and Morchella septimelata.</title>
        <authorList>
            <person name="Wingfield B.D."/>
            <person name="Bills G.F."/>
            <person name="Dong Y."/>
            <person name="Huang W."/>
            <person name="Nel W.J."/>
            <person name="Swalarsk-Parry B.S."/>
            <person name="Vaghefi N."/>
            <person name="Wilken P.M."/>
            <person name="An Z."/>
            <person name="de Beer Z.W."/>
            <person name="De Vos L."/>
            <person name="Chen L."/>
            <person name="Duong T.A."/>
            <person name="Gao Y."/>
            <person name="Hammerbacher A."/>
            <person name="Kikkert J.R."/>
            <person name="Li Y."/>
            <person name="Li H."/>
            <person name="Li K."/>
            <person name="Li Q."/>
            <person name="Liu X."/>
            <person name="Ma X."/>
            <person name="Naidoo K."/>
            <person name="Pethybridge S.J."/>
            <person name="Sun J."/>
            <person name="Steenkamp E.T."/>
            <person name="van der Nest M.A."/>
            <person name="van Wyk S."/>
            <person name="Wingfield M.J."/>
            <person name="Xiong C."/>
            <person name="Yue Q."/>
            <person name="Zhang X."/>
        </authorList>
    </citation>
    <scope>NUCLEOTIDE SEQUENCE [LARGE SCALE GENOMIC DNA]</scope>
    <source>
        <strain evidence="1 2">DSM 5745</strain>
    </source>
</reference>
<dbReference type="EMBL" id="PVWQ01000009">
    <property type="protein sequence ID" value="RDW72772.1"/>
    <property type="molecule type" value="Genomic_DNA"/>
</dbReference>
<dbReference type="GeneID" id="38118314"/>
<dbReference type="STRING" id="1810919.A0A3D8RFG2"/>